<comment type="caution">
    <text evidence="1">The sequence shown here is derived from an EMBL/GenBank/DDBJ whole genome shotgun (WGS) entry which is preliminary data.</text>
</comment>
<proteinExistence type="predicted"/>
<sequence>MKVGSYLKEMKSPMIFLLFIVIGCVSCKNNKVQVDNETSEISGNNNMVPTKSNLETTIKAYLSPLDEKEIDSLVTEDYLRNMNGIPVVTNKTELKAKRNLFGIGFPDYTVTLSNSIVCDNQGYVDWIFIGTNTGQFAEVMATGKKVKINGFSHLYFNKEGRIYREDIFYNELELLQQLGYSLENPNLK</sequence>
<dbReference type="InterPro" id="IPR032710">
    <property type="entry name" value="NTF2-like_dom_sf"/>
</dbReference>
<dbReference type="EMBL" id="VHIF01000001">
    <property type="protein sequence ID" value="TQO36064.1"/>
    <property type="molecule type" value="Genomic_DNA"/>
</dbReference>
<dbReference type="Proteomes" id="UP000315363">
    <property type="component" value="Unassembled WGS sequence"/>
</dbReference>
<accession>A0ABY3A5S3</accession>
<name>A0ABY3A5S3_9FLAO</name>
<organism evidence="1 2">
    <name type="scientific">Arenibacter algicola</name>
    <dbReference type="NCBI Taxonomy" id="616991"/>
    <lineage>
        <taxon>Bacteria</taxon>
        <taxon>Pseudomonadati</taxon>
        <taxon>Bacteroidota</taxon>
        <taxon>Flavobacteriia</taxon>
        <taxon>Flavobacteriales</taxon>
        <taxon>Flavobacteriaceae</taxon>
        <taxon>Arenibacter</taxon>
    </lineage>
</organism>
<protein>
    <submittedName>
        <fullName evidence="1">SnoaL-like polyketide cyclase</fullName>
    </submittedName>
</protein>
<dbReference type="PROSITE" id="PS51257">
    <property type="entry name" value="PROKAR_LIPOPROTEIN"/>
    <property type="match status" value="1"/>
</dbReference>
<evidence type="ECO:0000313" key="1">
    <source>
        <dbReference type="EMBL" id="TQO36064.1"/>
    </source>
</evidence>
<reference evidence="1 2" key="1">
    <citation type="submission" date="2019-06" db="EMBL/GenBank/DDBJ databases">
        <title>A large-scale integrated study on North Sea by COGITO (Coastal Microbe Genomic &amp; Taxonomic Observatory).</title>
        <authorList>
            <person name="Teeling H."/>
        </authorList>
    </citation>
    <scope>NUCLEOTIDE SEQUENCE [LARGE SCALE GENOMIC DNA]</scope>
    <source>
        <strain evidence="1 2">MAR_2009_79</strain>
    </source>
</reference>
<dbReference type="SUPFAM" id="SSF54427">
    <property type="entry name" value="NTF2-like"/>
    <property type="match status" value="1"/>
</dbReference>
<dbReference type="Gene3D" id="3.10.450.50">
    <property type="match status" value="1"/>
</dbReference>
<gene>
    <name evidence="1" type="ORF">GQ41_0631</name>
</gene>
<keyword evidence="2" id="KW-1185">Reference proteome</keyword>
<evidence type="ECO:0000313" key="2">
    <source>
        <dbReference type="Proteomes" id="UP000315363"/>
    </source>
</evidence>
<dbReference type="Pfam" id="PF07366">
    <property type="entry name" value="SnoaL"/>
    <property type="match status" value="1"/>
</dbReference>
<dbReference type="InterPro" id="IPR009959">
    <property type="entry name" value="Cyclase_SnoaL-like"/>
</dbReference>
<dbReference type="RefSeq" id="WP_142188419.1">
    <property type="nucleotide sequence ID" value="NZ_VHIF01000001.1"/>
</dbReference>